<dbReference type="KEGG" id="cja:CJA_1738"/>
<sequence length="32" mass="3479">MGVNEYVITAKQLAVADLQAILVQGLSQFKMV</sequence>
<keyword evidence="2" id="KW-1185">Reference proteome</keyword>
<evidence type="ECO:0000313" key="1">
    <source>
        <dbReference type="EMBL" id="ACE86021.1"/>
    </source>
</evidence>
<proteinExistence type="predicted"/>
<evidence type="ECO:0000313" key="2">
    <source>
        <dbReference type="Proteomes" id="UP000001036"/>
    </source>
</evidence>
<dbReference type="EMBL" id="CP000934">
    <property type="protein sequence ID" value="ACE86021.1"/>
    <property type="molecule type" value="Genomic_DNA"/>
</dbReference>
<organism evidence="1 2">
    <name type="scientific">Cellvibrio japonicus (strain Ueda107)</name>
    <name type="common">Pseudomonas fluorescens subsp. cellulosa</name>
    <dbReference type="NCBI Taxonomy" id="498211"/>
    <lineage>
        <taxon>Bacteria</taxon>
        <taxon>Pseudomonadati</taxon>
        <taxon>Pseudomonadota</taxon>
        <taxon>Gammaproteobacteria</taxon>
        <taxon>Cellvibrionales</taxon>
        <taxon>Cellvibrionaceae</taxon>
        <taxon>Cellvibrio</taxon>
    </lineage>
</organism>
<dbReference type="AlphaFoldDB" id="B3PFM6"/>
<name>B3PFM6_CELJU</name>
<accession>B3PFM6</accession>
<reference evidence="1 2" key="1">
    <citation type="journal article" date="2008" name="J. Bacteriol.">
        <title>Insights into plant cell wall degradation from the genome sequence of the soil bacterium Cellvibrio japonicus.</title>
        <authorList>
            <person name="Deboy R.T."/>
            <person name="Mongodin E.F."/>
            <person name="Fouts D.E."/>
            <person name="Tailford L.E."/>
            <person name="Khouri H."/>
            <person name="Emerson J.B."/>
            <person name="Mohamoud Y."/>
            <person name="Watkins K."/>
            <person name="Henrissat B."/>
            <person name="Gilbert H.J."/>
            <person name="Nelson K.E."/>
        </authorList>
    </citation>
    <scope>NUCLEOTIDE SEQUENCE [LARGE SCALE GENOMIC DNA]</scope>
    <source>
        <strain evidence="1 2">Ueda107</strain>
    </source>
</reference>
<gene>
    <name evidence="1" type="ordered locus">CJA_1738</name>
</gene>
<dbReference type="HOGENOM" id="CLU_3388700_0_0_6"/>
<protein>
    <submittedName>
        <fullName evidence="1">Uncharacterized protein</fullName>
    </submittedName>
</protein>
<dbReference type="Proteomes" id="UP000001036">
    <property type="component" value="Chromosome"/>
</dbReference>